<evidence type="ECO:0000256" key="5">
    <source>
        <dbReference type="ARBA" id="ARBA00023124"/>
    </source>
</evidence>
<evidence type="ECO:0000313" key="9">
    <source>
        <dbReference type="EMBL" id="SHN23410.1"/>
    </source>
</evidence>
<gene>
    <name evidence="9" type="ORF">SAMN04488057_112113</name>
</gene>
<dbReference type="AlphaFoldDB" id="A0A1M7Q006"/>
<sequence length="224" mass="25988">MCGRYSEKQDLKKVEDQLKLRLSEKAKDWKPSFNIAPSQLAPVVTSDDPDLMDVFHFGLVPHWAKDKKVGYKMINARSETLLEKPSYKPLVINNKRCLVLADSFFEWKKEGKEKQPFRIYIPDREVFFFAGLWSSWKDPEGETYNSFSIITTAPNNLMEKIHDRMPVILTREEEKLWLDPDQNPKDLLKLLNAYPADSMEAYEISKEVNKPGNNHPGILDPVSE</sequence>
<evidence type="ECO:0000256" key="6">
    <source>
        <dbReference type="ARBA" id="ARBA00023125"/>
    </source>
</evidence>
<keyword evidence="4 8" id="KW-0378">Hydrolase</keyword>
<dbReference type="GO" id="GO:0016829">
    <property type="term" value="F:lyase activity"/>
    <property type="evidence" value="ECO:0007669"/>
    <property type="project" value="UniProtKB-KW"/>
</dbReference>
<keyword evidence="2 8" id="KW-0645">Protease</keyword>
<keyword evidence="3" id="KW-0227">DNA damage</keyword>
<evidence type="ECO:0000256" key="7">
    <source>
        <dbReference type="ARBA" id="ARBA00023239"/>
    </source>
</evidence>
<keyword evidence="5" id="KW-0190">Covalent protein-DNA linkage</keyword>
<dbReference type="SUPFAM" id="SSF143081">
    <property type="entry name" value="BB1717-like"/>
    <property type="match status" value="1"/>
</dbReference>
<dbReference type="EC" id="3.4.-.-" evidence="8"/>
<dbReference type="Proteomes" id="UP000184513">
    <property type="component" value="Unassembled WGS sequence"/>
</dbReference>
<dbReference type="InterPro" id="IPR036590">
    <property type="entry name" value="SRAP-like"/>
</dbReference>
<accession>A0A1M7Q006</accession>
<keyword evidence="7" id="KW-0456">Lyase</keyword>
<dbReference type="PANTHER" id="PTHR13604">
    <property type="entry name" value="DC12-RELATED"/>
    <property type="match status" value="1"/>
</dbReference>
<evidence type="ECO:0000256" key="4">
    <source>
        <dbReference type="ARBA" id="ARBA00022801"/>
    </source>
</evidence>
<evidence type="ECO:0000256" key="2">
    <source>
        <dbReference type="ARBA" id="ARBA00022670"/>
    </source>
</evidence>
<protein>
    <recommendedName>
        <fullName evidence="8">Abasic site processing protein</fullName>
        <ecNumber evidence="8">3.4.-.-</ecNumber>
    </recommendedName>
</protein>
<dbReference type="GO" id="GO:0008233">
    <property type="term" value="F:peptidase activity"/>
    <property type="evidence" value="ECO:0007669"/>
    <property type="project" value="UniProtKB-KW"/>
</dbReference>
<evidence type="ECO:0000256" key="1">
    <source>
        <dbReference type="ARBA" id="ARBA00008136"/>
    </source>
</evidence>
<comment type="similarity">
    <text evidence="1 8">Belongs to the SOS response-associated peptidase family.</text>
</comment>
<reference evidence="9 10" key="1">
    <citation type="submission" date="2016-11" db="EMBL/GenBank/DDBJ databases">
        <authorList>
            <person name="Jaros S."/>
            <person name="Januszkiewicz K."/>
            <person name="Wedrychowicz H."/>
        </authorList>
    </citation>
    <scope>NUCLEOTIDE SEQUENCE [LARGE SCALE GENOMIC DNA]</scope>
    <source>
        <strain evidence="9 10">CGMCC 1.6102</strain>
    </source>
</reference>
<dbReference type="GO" id="GO:0106300">
    <property type="term" value="P:protein-DNA covalent cross-linking repair"/>
    <property type="evidence" value="ECO:0007669"/>
    <property type="project" value="InterPro"/>
</dbReference>
<dbReference type="OrthoDB" id="9782620at2"/>
<keyword evidence="6" id="KW-0238">DNA-binding</keyword>
<dbReference type="EMBL" id="FRCY01000012">
    <property type="protein sequence ID" value="SHN23410.1"/>
    <property type="molecule type" value="Genomic_DNA"/>
</dbReference>
<evidence type="ECO:0000256" key="8">
    <source>
        <dbReference type="RuleBase" id="RU364100"/>
    </source>
</evidence>
<dbReference type="InterPro" id="IPR003738">
    <property type="entry name" value="SRAP"/>
</dbReference>
<name>A0A1M7Q006_9BACT</name>
<dbReference type="GO" id="GO:0003697">
    <property type="term" value="F:single-stranded DNA binding"/>
    <property type="evidence" value="ECO:0007669"/>
    <property type="project" value="InterPro"/>
</dbReference>
<dbReference type="GO" id="GO:0006508">
    <property type="term" value="P:proteolysis"/>
    <property type="evidence" value="ECO:0007669"/>
    <property type="project" value="UniProtKB-KW"/>
</dbReference>
<proteinExistence type="inferred from homology"/>
<keyword evidence="10" id="KW-1185">Reference proteome</keyword>
<dbReference type="PANTHER" id="PTHR13604:SF0">
    <property type="entry name" value="ABASIC SITE PROCESSING PROTEIN HMCES"/>
    <property type="match status" value="1"/>
</dbReference>
<dbReference type="Gene3D" id="3.90.1680.10">
    <property type="entry name" value="SOS response associated peptidase-like"/>
    <property type="match status" value="1"/>
</dbReference>
<evidence type="ECO:0000256" key="3">
    <source>
        <dbReference type="ARBA" id="ARBA00022763"/>
    </source>
</evidence>
<evidence type="ECO:0000313" key="10">
    <source>
        <dbReference type="Proteomes" id="UP000184513"/>
    </source>
</evidence>
<organism evidence="9 10">
    <name type="scientific">Cyclobacterium lianum</name>
    <dbReference type="NCBI Taxonomy" id="388280"/>
    <lineage>
        <taxon>Bacteria</taxon>
        <taxon>Pseudomonadati</taxon>
        <taxon>Bacteroidota</taxon>
        <taxon>Cytophagia</taxon>
        <taxon>Cytophagales</taxon>
        <taxon>Cyclobacteriaceae</taxon>
        <taxon>Cyclobacterium</taxon>
    </lineage>
</organism>
<dbReference type="RefSeq" id="WP_073096237.1">
    <property type="nucleotide sequence ID" value="NZ_FRCY01000012.1"/>
</dbReference>
<dbReference type="Pfam" id="PF02586">
    <property type="entry name" value="SRAP"/>
    <property type="match status" value="1"/>
</dbReference>